<evidence type="ECO:0000313" key="11">
    <source>
        <dbReference type="EMBL" id="GAA6498173.1"/>
    </source>
</evidence>
<dbReference type="Pfam" id="PF00703">
    <property type="entry name" value="Glyco_hydro_2"/>
    <property type="match status" value="1"/>
</dbReference>
<dbReference type="InterPro" id="IPR036156">
    <property type="entry name" value="Beta-gal/glucu_dom_sf"/>
</dbReference>
<dbReference type="GO" id="GO:0016787">
    <property type="term" value="F:hydrolase activity"/>
    <property type="evidence" value="ECO:0007669"/>
    <property type="project" value="UniProtKB-KW"/>
</dbReference>
<dbReference type="InterPro" id="IPR054593">
    <property type="entry name" value="Beta-mannosidase-like_N2"/>
</dbReference>
<evidence type="ECO:0000256" key="1">
    <source>
        <dbReference type="ARBA" id="ARBA00000829"/>
    </source>
</evidence>
<dbReference type="PANTHER" id="PTHR43730:SF1">
    <property type="entry name" value="BETA-MANNOSIDASE"/>
    <property type="match status" value="1"/>
</dbReference>
<gene>
    <name evidence="11" type="ORF">K340107D12_09890</name>
</gene>
<evidence type="ECO:0000256" key="7">
    <source>
        <dbReference type="SAM" id="MobiDB-lite"/>
    </source>
</evidence>
<evidence type="ECO:0000259" key="8">
    <source>
        <dbReference type="Pfam" id="PF00703"/>
    </source>
</evidence>
<dbReference type="InterPro" id="IPR050887">
    <property type="entry name" value="Beta-mannosidase_GH2"/>
</dbReference>
<keyword evidence="4 11" id="KW-0378">Hydrolase</keyword>
<feature type="domain" description="Beta-mannosidase-like galactose-binding" evidence="10">
    <location>
        <begin position="70"/>
        <end position="237"/>
    </location>
</feature>
<comment type="catalytic activity">
    <reaction evidence="1">
        <text>Hydrolysis of terminal, non-reducing beta-D-mannose residues in beta-D-mannosides.</text>
        <dbReference type="EC" id="3.2.1.25"/>
    </reaction>
</comment>
<dbReference type="Proteomes" id="UP001600941">
    <property type="component" value="Unassembled WGS sequence"/>
</dbReference>
<dbReference type="SUPFAM" id="SSF49785">
    <property type="entry name" value="Galactose-binding domain-like"/>
    <property type="match status" value="1"/>
</dbReference>
<evidence type="ECO:0000256" key="5">
    <source>
        <dbReference type="ARBA" id="ARBA00023180"/>
    </source>
</evidence>
<accession>A0ABQ0BNQ6</accession>
<feature type="domain" description="Glycoside hydrolase family 2 immunoglobulin-like beta-sandwich" evidence="8">
    <location>
        <begin position="248"/>
        <end position="355"/>
    </location>
</feature>
<proteinExistence type="inferred from homology"/>
<dbReference type="InterPro" id="IPR013783">
    <property type="entry name" value="Ig-like_fold"/>
</dbReference>
<evidence type="ECO:0000259" key="9">
    <source>
        <dbReference type="Pfam" id="PF17753"/>
    </source>
</evidence>
<dbReference type="Pfam" id="PF17753">
    <property type="entry name" value="Ig_mannosidase"/>
    <property type="match status" value="1"/>
</dbReference>
<dbReference type="InterPro" id="IPR006102">
    <property type="entry name" value="Ig-like_GH2"/>
</dbReference>
<dbReference type="Gene3D" id="3.20.20.80">
    <property type="entry name" value="Glycosidases"/>
    <property type="match status" value="1"/>
</dbReference>
<dbReference type="Gene3D" id="2.60.120.260">
    <property type="entry name" value="Galactose-binding domain-like"/>
    <property type="match status" value="1"/>
</dbReference>
<dbReference type="InterPro" id="IPR041625">
    <property type="entry name" value="Beta-mannosidase_Ig"/>
</dbReference>
<organism evidence="11 12">
    <name type="scientific">Blautia parvula</name>
    <dbReference type="NCBI Taxonomy" id="2877527"/>
    <lineage>
        <taxon>Bacteria</taxon>
        <taxon>Bacillati</taxon>
        <taxon>Bacillota</taxon>
        <taxon>Clostridia</taxon>
        <taxon>Lachnospirales</taxon>
        <taxon>Lachnospiraceae</taxon>
        <taxon>Blautia</taxon>
    </lineage>
</organism>
<keyword evidence="5" id="KW-0325">Glycoprotein</keyword>
<reference evidence="11 12" key="1">
    <citation type="submission" date="2024-04" db="EMBL/GenBank/DDBJ databases">
        <title>Defined microbial consortia suppress multidrug-resistant proinflammatory Enterobacteriaceae via ecological control.</title>
        <authorList>
            <person name="Furuichi M."/>
            <person name="Kawaguchi T."/>
            <person name="Pust M."/>
            <person name="Yasuma K."/>
            <person name="Plichta D."/>
            <person name="Hasegawa N."/>
            <person name="Ohya T."/>
            <person name="Bhattarai S."/>
            <person name="Sasajima S."/>
            <person name="Aoto Y."/>
            <person name="Tuganbaev T."/>
            <person name="Yaginuma M."/>
            <person name="Ueda M."/>
            <person name="Okahashi N."/>
            <person name="Amafuji K."/>
            <person name="Kiridooshi Y."/>
            <person name="Sugita K."/>
            <person name="Strazar M."/>
            <person name="Skelly A."/>
            <person name="Suda W."/>
            <person name="Hattori M."/>
            <person name="Nakamoto N."/>
            <person name="Caballero S."/>
            <person name="Norman J."/>
            <person name="Olle B."/>
            <person name="Tanoue T."/>
            <person name="Arita M."/>
            <person name="Bucci V."/>
            <person name="Atarashi K."/>
            <person name="Xavier R."/>
            <person name="Honda K."/>
        </authorList>
    </citation>
    <scope>NUCLEOTIDE SEQUENCE [LARGE SCALE GENOMIC DNA]</scope>
    <source>
        <strain evidence="12">k34-0107-D12</strain>
    </source>
</reference>
<dbReference type="Pfam" id="PF22666">
    <property type="entry name" value="Glyco_hydro_2_N2"/>
    <property type="match status" value="1"/>
</dbReference>
<evidence type="ECO:0000256" key="6">
    <source>
        <dbReference type="ARBA" id="ARBA00023295"/>
    </source>
</evidence>
<comment type="caution">
    <text evidence="11">The sequence shown here is derived from an EMBL/GenBank/DDBJ whole genome shotgun (WGS) entry which is preliminary data.</text>
</comment>
<sequence length="893" mass="104903">MEIQHLDTRNKMQEHSRAAEQMQEHSRAAEQMQEHSRAAEQMQKYSRAVARIQSPCRTSEEPDTQLCTVWQMRELGSTTWLDAVVPGTVYTDLLRNGRMDDPFWKDNEDRICALMEKDYEYRCRFTLLPGMLENHRVVLHFDGLDTLADIYVNQIHTGKAFNMHRTWEFDVKGILQEGENEIRVIFHSPLQYIAKAHKKYGNIGNDDTFEGFMHLRKAHYMFGWDWGAHLPDAGIFRPVSLLGIREARIDSVYIQQNHTQGKVRLSFQVETEWSAGVISEESPRPCSPELTYTVHMTEPGGRTWILEDSPQELTIDNPKLWWVNNLGSQPLYHVCVTLLYQGRTLDIWEQKIGLRQVTMLQKKDRWGESFAHQLNSRAIFAMGADYIPEDHLLGRTCREKTRKLLEACREANFNVIRVWGGGCYPEDWFYELCDEMGFLVWQDFMFACSVYELTPEFEENIRREFADNIKRIRHHASLGLWCGNNEMEMFVDERCWVTKPSEVRDYLFMYERILPEVLAKYDPQTFYWPASPSSGGSFDNPNDPNRGDVHYWKVWHGGRPFSEYRKHFFRYASEFGFQAFPFKKTLEQITDDPDDFNIFSYVMEKHQRNYGANGKIMNYLQQTYRYPTEFTTILYASQLLQADAIRYGVEHFRRNRGRCMGAVYWQLNDCWPVVSWSSVDYCGRWKALHYYARRFFAPVMISCREEGWMTREANMNRQHFTFEKSIRLNVVNETLKDRQIKVCWQLRDSKAAVLRREEQVIAVPALTAVWMDKTELPDVDVFEQYVSFQAFEVNCGTPEKEDSAGAKALSEGTVIFSYPKYFRYENPRLTWEIEGNKIRVSASAYAKSVEILNETEDLILSDNYFDLNGDTKEVEILSGNADTLRLRSVYDIR</sequence>
<dbReference type="EMBL" id="BAABZQ010000001">
    <property type="protein sequence ID" value="GAA6498173.1"/>
    <property type="molecule type" value="Genomic_DNA"/>
</dbReference>
<feature type="domain" description="Beta-mannosidase Ig-fold" evidence="9">
    <location>
        <begin position="827"/>
        <end position="891"/>
    </location>
</feature>
<dbReference type="PANTHER" id="PTHR43730">
    <property type="entry name" value="BETA-MANNOSIDASE"/>
    <property type="match status" value="1"/>
</dbReference>
<keyword evidence="12" id="KW-1185">Reference proteome</keyword>
<evidence type="ECO:0000313" key="12">
    <source>
        <dbReference type="Proteomes" id="UP001600941"/>
    </source>
</evidence>
<evidence type="ECO:0000256" key="2">
    <source>
        <dbReference type="ARBA" id="ARBA00007401"/>
    </source>
</evidence>
<comment type="similarity">
    <text evidence="2">Belongs to the glycosyl hydrolase 2 family.</text>
</comment>
<dbReference type="InterPro" id="IPR008979">
    <property type="entry name" value="Galactose-bd-like_sf"/>
</dbReference>
<evidence type="ECO:0000256" key="3">
    <source>
        <dbReference type="ARBA" id="ARBA00012754"/>
    </source>
</evidence>
<feature type="region of interest" description="Disordered" evidence="7">
    <location>
        <begin position="1"/>
        <end position="29"/>
    </location>
</feature>
<dbReference type="Gene3D" id="2.60.40.10">
    <property type="entry name" value="Immunoglobulins"/>
    <property type="match status" value="2"/>
</dbReference>
<dbReference type="EC" id="3.2.1.25" evidence="3"/>
<dbReference type="SUPFAM" id="SSF51445">
    <property type="entry name" value="(Trans)glycosidases"/>
    <property type="match status" value="1"/>
</dbReference>
<evidence type="ECO:0000259" key="10">
    <source>
        <dbReference type="Pfam" id="PF22666"/>
    </source>
</evidence>
<protein>
    <recommendedName>
        <fullName evidence="3">beta-mannosidase</fullName>
        <ecNumber evidence="3">3.2.1.25</ecNumber>
    </recommendedName>
</protein>
<evidence type="ECO:0000256" key="4">
    <source>
        <dbReference type="ARBA" id="ARBA00022801"/>
    </source>
</evidence>
<dbReference type="InterPro" id="IPR017853">
    <property type="entry name" value="GH"/>
</dbReference>
<dbReference type="SUPFAM" id="SSF49303">
    <property type="entry name" value="beta-Galactosidase/glucuronidase domain"/>
    <property type="match status" value="1"/>
</dbReference>
<name>A0ABQ0BNQ6_9FIRM</name>
<keyword evidence="6" id="KW-0326">Glycosidase</keyword>